<sequence>MAPPTPAPTGAAGLPRRLLVLADSDSYLKWASALVSQLGTGWQVRVLVVRSPITPSPAQVLAATGTALRPVSALAALAAVRRLRPDAVLLACTGPVVRALLEHPPLRARDRPVLVTGLPGISFPARARGLRFREGCDLFVLHSRRECAAHEELAAEIGVPHEFVLATLPFLREGTSAGGGRDVVLAAQAKVPATAEDRRAVLAALAEVPQPWRPVVKVRALPGEQQTHHERWSYAELWPGLARERGWPADRITFRAGSMADALADAHGFVTVSSTAALEALHAGVPTLVLSDFGVSAEMINLVFDGSGLLGTLDDLRADRFPTPDPTWLAENYFHGPDAVSWVTRLEQRVAERRAGRLAPVRLSPAGRFRGPLRRQARVLLPGWLWRGVRRVRRRTPR</sequence>
<dbReference type="EMBL" id="WPCU01000005">
    <property type="protein sequence ID" value="MVA76027.1"/>
    <property type="molecule type" value="Genomic_DNA"/>
</dbReference>
<proteinExistence type="predicted"/>
<dbReference type="Pfam" id="PF20471">
    <property type="entry name" value="DUF6716"/>
    <property type="match status" value="1"/>
</dbReference>
<gene>
    <name evidence="1" type="ORF">GC722_08325</name>
</gene>
<dbReference type="RefSeq" id="WP_156609491.1">
    <property type="nucleotide sequence ID" value="NZ_WPCU01000005.1"/>
</dbReference>
<comment type="caution">
    <text evidence="1">The sequence shown here is derived from an EMBL/GenBank/DDBJ whole genome shotgun (WGS) entry which is preliminary data.</text>
</comment>
<evidence type="ECO:0000313" key="1">
    <source>
        <dbReference type="EMBL" id="MVA76027.1"/>
    </source>
</evidence>
<reference evidence="1 2" key="1">
    <citation type="submission" date="2019-12" db="EMBL/GenBank/DDBJ databases">
        <title>Auraticoccus cholistani sp. nov., an actinomycete isolated from soil of Cholistan desert.</title>
        <authorList>
            <person name="Cheema M.T."/>
        </authorList>
    </citation>
    <scope>NUCLEOTIDE SEQUENCE [LARGE SCALE GENOMIC DNA]</scope>
    <source>
        <strain evidence="1 2">F435</strain>
    </source>
</reference>
<evidence type="ECO:0000313" key="2">
    <source>
        <dbReference type="Proteomes" id="UP000435304"/>
    </source>
</evidence>
<protein>
    <submittedName>
        <fullName evidence="1">Uncharacterized protein</fullName>
    </submittedName>
</protein>
<dbReference type="AlphaFoldDB" id="A0A6A9UXK6"/>
<keyword evidence="2" id="KW-1185">Reference proteome</keyword>
<dbReference type="Proteomes" id="UP000435304">
    <property type="component" value="Unassembled WGS sequence"/>
</dbReference>
<name>A0A6A9UXK6_9ACTN</name>
<organism evidence="1 2">
    <name type="scientific">Auraticoccus cholistanensis</name>
    <dbReference type="NCBI Taxonomy" id="2656650"/>
    <lineage>
        <taxon>Bacteria</taxon>
        <taxon>Bacillati</taxon>
        <taxon>Actinomycetota</taxon>
        <taxon>Actinomycetes</taxon>
        <taxon>Propionibacteriales</taxon>
        <taxon>Propionibacteriaceae</taxon>
        <taxon>Auraticoccus</taxon>
    </lineage>
</organism>
<dbReference type="InterPro" id="IPR046561">
    <property type="entry name" value="DUF6716"/>
</dbReference>
<accession>A0A6A9UXK6</accession>